<dbReference type="GO" id="GO:0005509">
    <property type="term" value="F:calcium ion binding"/>
    <property type="evidence" value="ECO:0007669"/>
    <property type="project" value="InterPro"/>
</dbReference>
<dbReference type="AlphaFoldDB" id="A0A2I8VJQ0"/>
<feature type="transmembrane region" description="Helical" evidence="2">
    <location>
        <begin position="572"/>
        <end position="591"/>
    </location>
</feature>
<accession>A0A2I8VJQ0</accession>
<gene>
    <name evidence="3" type="ORF">C2R22_11150</name>
</gene>
<organism evidence="3 4">
    <name type="scientific">Salinigranum rubrum</name>
    <dbReference type="NCBI Taxonomy" id="755307"/>
    <lineage>
        <taxon>Archaea</taxon>
        <taxon>Methanobacteriati</taxon>
        <taxon>Methanobacteriota</taxon>
        <taxon>Stenosarchaea group</taxon>
        <taxon>Halobacteria</taxon>
        <taxon>Halobacteriales</taxon>
        <taxon>Haloferacaceae</taxon>
        <taxon>Salinigranum</taxon>
    </lineage>
</organism>
<dbReference type="KEGG" id="srub:C2R22_11150"/>
<protein>
    <submittedName>
        <fullName evidence="3">Uncharacterized protein</fullName>
    </submittedName>
</protein>
<dbReference type="InterPro" id="IPR028974">
    <property type="entry name" value="TSP_type-3_rpt"/>
</dbReference>
<dbReference type="RefSeq" id="WP_103425824.1">
    <property type="nucleotide sequence ID" value="NZ_CP026309.1"/>
</dbReference>
<feature type="compositionally biased region" description="Low complexity" evidence="1">
    <location>
        <begin position="531"/>
        <end position="546"/>
    </location>
</feature>
<evidence type="ECO:0000313" key="4">
    <source>
        <dbReference type="Proteomes" id="UP000236584"/>
    </source>
</evidence>
<sequence length="604" mass="64494">MSPPRTRALSLLVLTLVVGSVACSVPGVAAVVAGASPAPVEPPPAPAGSTEVSDADPPAPSSVAAPGGDQMTLPSRHEPRIRERQTFARGEARGTVRLELAYEIPTGVTDLRVRLPDLAGPSISVVDSEGFDRRGETAFEWTRSTSAPTLALELDVSTDEISTDEWGVERDDWAFATVPPTGLDVTYTGTRPRLVSETRVEETGYATDRMAFMGPYDTVEVSESTETIRFVVGSGTTEGNVSAARAFLERAQGRFDFGVRRDRLVVFVLPYEGRVETEEATVTGEAFGDAFWVTADATHVSGAENAFAHEYVHSRLESVGNGSAAWLTEATAEYYGSLAVVNVGGTSYEAFYRSVRADSFAPNRTAVVLSEPESWRGTLADYEKGAHVLAALDAEIRARTDATLYDVFVANASFDDYAAFRAAVVETTGDETLGPWLDRYVTTDALPPLPDDPARYVQGDDLDPDGDGLTSEEEVTATPATNPFVADTDGDTLSDSHEREARTDPTRADTDGDGTNDALDAYPTDPAAQRATSESTETKTPTPSATAEERETATSTEETREQVTETRTETPGFGVGVTLWGIGLGVAAGALRGMRCRRENRASS</sequence>
<evidence type="ECO:0000313" key="3">
    <source>
        <dbReference type="EMBL" id="AUV82135.1"/>
    </source>
</evidence>
<dbReference type="OrthoDB" id="271491at2157"/>
<reference evidence="3 4" key="1">
    <citation type="submission" date="2018-01" db="EMBL/GenBank/DDBJ databases">
        <title>Complete genome sequence of Salinigranum rubrum GX10T, an extremely halophilic archaeon isolated from a marine solar saltern.</title>
        <authorList>
            <person name="Han S."/>
        </authorList>
    </citation>
    <scope>NUCLEOTIDE SEQUENCE [LARGE SCALE GENOMIC DNA]</scope>
    <source>
        <strain evidence="3 4">GX10</strain>
    </source>
</reference>
<keyword evidence="4" id="KW-1185">Reference proteome</keyword>
<evidence type="ECO:0000256" key="2">
    <source>
        <dbReference type="SAM" id="Phobius"/>
    </source>
</evidence>
<dbReference type="EMBL" id="CP026309">
    <property type="protein sequence ID" value="AUV82135.1"/>
    <property type="molecule type" value="Genomic_DNA"/>
</dbReference>
<dbReference type="PROSITE" id="PS51257">
    <property type="entry name" value="PROKAR_LIPOPROTEIN"/>
    <property type="match status" value="1"/>
</dbReference>
<proteinExistence type="predicted"/>
<dbReference type="GeneID" id="35592655"/>
<dbReference type="Proteomes" id="UP000236584">
    <property type="component" value="Chromosome"/>
</dbReference>
<feature type="compositionally biased region" description="Basic and acidic residues" evidence="1">
    <location>
        <begin position="547"/>
        <end position="568"/>
    </location>
</feature>
<dbReference type="SUPFAM" id="SSF103647">
    <property type="entry name" value="TSP type-3 repeat"/>
    <property type="match status" value="1"/>
</dbReference>
<keyword evidence="2" id="KW-0472">Membrane</keyword>
<feature type="region of interest" description="Disordered" evidence="1">
    <location>
        <begin position="37"/>
        <end position="81"/>
    </location>
</feature>
<feature type="compositionally biased region" description="Acidic residues" evidence="1">
    <location>
        <begin position="460"/>
        <end position="475"/>
    </location>
</feature>
<keyword evidence="2" id="KW-1133">Transmembrane helix</keyword>
<name>A0A2I8VJQ0_9EURY</name>
<feature type="region of interest" description="Disordered" evidence="1">
    <location>
        <begin position="444"/>
        <end position="568"/>
    </location>
</feature>
<dbReference type="Gene3D" id="4.10.1080.10">
    <property type="entry name" value="TSP type-3 repeat"/>
    <property type="match status" value="1"/>
</dbReference>
<feature type="compositionally biased region" description="Basic and acidic residues" evidence="1">
    <location>
        <begin position="494"/>
        <end position="510"/>
    </location>
</feature>
<keyword evidence="2" id="KW-0812">Transmembrane</keyword>
<evidence type="ECO:0000256" key="1">
    <source>
        <dbReference type="SAM" id="MobiDB-lite"/>
    </source>
</evidence>